<gene>
    <name evidence="4" type="ORF">H109_07499</name>
</gene>
<proteinExistence type="predicted"/>
<dbReference type="PANTHER" id="PTHR14150">
    <property type="entry name" value="U3 SMALL NUCLEOLAR RNA-ASSOCIATED PROTEIN 14"/>
    <property type="match status" value="1"/>
</dbReference>
<dbReference type="STRING" id="1215338.A0A059IY76"/>
<evidence type="ECO:0000256" key="2">
    <source>
        <dbReference type="ARBA" id="ARBA00022553"/>
    </source>
</evidence>
<sequence>HSDTFFLHQNNKYLASQLPHPFESKQQYERALRLPIGPEWTTKSTFQTATKPRVMIKQGVIKPIQRPTL</sequence>
<name>A0A059IY76_TRIIM</name>
<reference evidence="4 5" key="1">
    <citation type="submission" date="2014-02" db="EMBL/GenBank/DDBJ databases">
        <title>The Genome Sequence of Trichophyton interdigitale MR816.</title>
        <authorList>
            <consortium name="The Broad Institute Genomics Platform"/>
            <person name="Cuomo C.A."/>
            <person name="White T.C."/>
            <person name="Graser Y."/>
            <person name="Martinez-Rossi N."/>
            <person name="Heitman J."/>
            <person name="Young S.K."/>
            <person name="Zeng Q."/>
            <person name="Gargeya S."/>
            <person name="Abouelleil A."/>
            <person name="Alvarado L."/>
            <person name="Chapman S.B."/>
            <person name="Gainer-Dewar J."/>
            <person name="Goldberg J."/>
            <person name="Griggs A."/>
            <person name="Gujja S."/>
            <person name="Hansen M."/>
            <person name="Howarth C."/>
            <person name="Imamovic A."/>
            <person name="Larimer J."/>
            <person name="Martinez D."/>
            <person name="Murphy C."/>
            <person name="Pearson M.D."/>
            <person name="Persinoti G."/>
            <person name="Poon T."/>
            <person name="Priest M."/>
            <person name="Roberts A.D."/>
            <person name="Saif S."/>
            <person name="Shea T.D."/>
            <person name="Sykes S.N."/>
            <person name="Wortman J."/>
            <person name="Nusbaum C."/>
            <person name="Birren B."/>
        </authorList>
    </citation>
    <scope>NUCLEOTIDE SEQUENCE [LARGE SCALE GENOMIC DNA]</scope>
    <source>
        <strain evidence="4 5">MR816</strain>
    </source>
</reference>
<dbReference type="Pfam" id="PF04615">
    <property type="entry name" value="Utp14"/>
    <property type="match status" value="1"/>
</dbReference>
<protein>
    <submittedName>
        <fullName evidence="4">Uncharacterized protein</fullName>
    </submittedName>
</protein>
<evidence type="ECO:0000256" key="1">
    <source>
        <dbReference type="ARBA" id="ARBA00004604"/>
    </source>
</evidence>
<dbReference type="GO" id="GO:0032040">
    <property type="term" value="C:small-subunit processome"/>
    <property type="evidence" value="ECO:0007669"/>
    <property type="project" value="InterPro"/>
</dbReference>
<comment type="subcellular location">
    <subcellularLocation>
        <location evidence="1">Nucleus</location>
        <location evidence="1">Nucleolus</location>
    </subcellularLocation>
</comment>
<keyword evidence="2" id="KW-0597">Phosphoprotein</keyword>
<dbReference type="AlphaFoldDB" id="A0A059IY76"/>
<accession>A0A059IY76</accession>
<keyword evidence="3" id="KW-0539">Nucleus</keyword>
<keyword evidence="5" id="KW-1185">Reference proteome</keyword>
<organism evidence="4 5">
    <name type="scientific">Trichophyton interdigitale (strain MR816)</name>
    <dbReference type="NCBI Taxonomy" id="1215338"/>
    <lineage>
        <taxon>Eukaryota</taxon>
        <taxon>Fungi</taxon>
        <taxon>Dikarya</taxon>
        <taxon>Ascomycota</taxon>
        <taxon>Pezizomycotina</taxon>
        <taxon>Eurotiomycetes</taxon>
        <taxon>Eurotiomycetidae</taxon>
        <taxon>Onygenales</taxon>
        <taxon>Arthrodermataceae</taxon>
        <taxon>Trichophyton</taxon>
    </lineage>
</organism>
<dbReference type="InterPro" id="IPR006709">
    <property type="entry name" value="SSU_processome_Utp14"/>
</dbReference>
<dbReference type="Proteomes" id="UP000024533">
    <property type="component" value="Unassembled WGS sequence"/>
</dbReference>
<evidence type="ECO:0000313" key="5">
    <source>
        <dbReference type="Proteomes" id="UP000024533"/>
    </source>
</evidence>
<comment type="caution">
    <text evidence="4">The sequence shown here is derived from an EMBL/GenBank/DDBJ whole genome shotgun (WGS) entry which is preliminary data.</text>
</comment>
<evidence type="ECO:0000256" key="3">
    <source>
        <dbReference type="ARBA" id="ARBA00023242"/>
    </source>
</evidence>
<dbReference type="PANTHER" id="PTHR14150:SF12">
    <property type="entry name" value="U3 SMALL NUCLEOLAR RNA-ASSOCIATED PROTEIN 14 HOMOLOG A"/>
    <property type="match status" value="1"/>
</dbReference>
<feature type="non-terminal residue" evidence="4">
    <location>
        <position position="1"/>
    </location>
</feature>
<dbReference type="GO" id="GO:0006364">
    <property type="term" value="P:rRNA processing"/>
    <property type="evidence" value="ECO:0007669"/>
    <property type="project" value="InterPro"/>
</dbReference>
<dbReference type="HOGENOM" id="CLU_2783035_0_0_1"/>
<dbReference type="EMBL" id="AOKY01000764">
    <property type="protein sequence ID" value="KDB20560.1"/>
    <property type="molecule type" value="Genomic_DNA"/>
</dbReference>
<evidence type="ECO:0000313" key="4">
    <source>
        <dbReference type="EMBL" id="KDB20560.1"/>
    </source>
</evidence>
<dbReference type="OrthoDB" id="277439at2759"/>